<proteinExistence type="predicted"/>
<dbReference type="GO" id="GO:0003676">
    <property type="term" value="F:nucleic acid binding"/>
    <property type="evidence" value="ECO:0007669"/>
    <property type="project" value="InterPro"/>
</dbReference>
<feature type="compositionally biased region" description="Basic and acidic residues" evidence="1">
    <location>
        <begin position="199"/>
        <end position="209"/>
    </location>
</feature>
<dbReference type="Proteomes" id="UP000235145">
    <property type="component" value="Unassembled WGS sequence"/>
</dbReference>
<accession>A0A9R1V8R3</accession>
<evidence type="ECO:0000313" key="3">
    <source>
        <dbReference type="EMBL" id="KAJ0200393.1"/>
    </source>
</evidence>
<protein>
    <recommendedName>
        <fullName evidence="2">Integrase catalytic domain-containing protein</fullName>
    </recommendedName>
</protein>
<dbReference type="InterPro" id="IPR012337">
    <property type="entry name" value="RNaseH-like_sf"/>
</dbReference>
<dbReference type="InterPro" id="IPR001584">
    <property type="entry name" value="Integrase_cat-core"/>
</dbReference>
<dbReference type="PROSITE" id="PS50994">
    <property type="entry name" value="INTEGRASE"/>
    <property type="match status" value="1"/>
</dbReference>
<gene>
    <name evidence="3" type="ORF">LSAT_V11C600336100</name>
</gene>
<name>A0A9R1V8R3_LACSA</name>
<sequence length="355" mass="41161">MDLDTNPTDVWGKYRTPSISGASYFHTIIDDFSREVWVYLLKHKNKASSYLIDFHNMVKTQFEKQTKRIRADNGGEFISGSMRDFYAKEGIILETTCRYTPQQNRVVERKHRHILDIARALKFEANVSIKSWGERVLTAKYIINRLPSKRRQVCNVVPFSDNIERNNSEARLDDFLGNTIEESDELTRREADQGLLSEPKLDPGTRDENETTIDLNLSEDPTDPITEDTTYQMQPTEEHRDKRSRSRPKYQDDFIVDLPSSVDHASPTANQQLSTVHPILNFLSYDQFSDPQKGFLTSVSSNHGPKHFNQVVQDVKWREAMQKEINALEENGTWSLEELPKGKCVINSRWVYKIQ</sequence>
<evidence type="ECO:0000256" key="1">
    <source>
        <dbReference type="SAM" id="MobiDB-lite"/>
    </source>
</evidence>
<dbReference type="PANTHER" id="PTHR42648:SF29">
    <property type="entry name" value="RNA-DIRECTED DNA POLYMERASE"/>
    <property type="match status" value="1"/>
</dbReference>
<evidence type="ECO:0000259" key="2">
    <source>
        <dbReference type="PROSITE" id="PS50994"/>
    </source>
</evidence>
<dbReference type="AlphaFoldDB" id="A0A9R1V8R3"/>
<dbReference type="EMBL" id="NBSK02000006">
    <property type="protein sequence ID" value="KAJ0200393.1"/>
    <property type="molecule type" value="Genomic_DNA"/>
</dbReference>
<dbReference type="SUPFAM" id="SSF53098">
    <property type="entry name" value="Ribonuclease H-like"/>
    <property type="match status" value="1"/>
</dbReference>
<feature type="domain" description="Integrase catalytic" evidence="2">
    <location>
        <begin position="3"/>
        <end position="166"/>
    </location>
</feature>
<feature type="region of interest" description="Disordered" evidence="1">
    <location>
        <begin position="183"/>
        <end position="249"/>
    </location>
</feature>
<comment type="caution">
    <text evidence="3">The sequence shown here is derived from an EMBL/GenBank/DDBJ whole genome shotgun (WGS) entry which is preliminary data.</text>
</comment>
<reference evidence="3 4" key="1">
    <citation type="journal article" date="2017" name="Nat. Commun.">
        <title>Genome assembly with in vitro proximity ligation data and whole-genome triplication in lettuce.</title>
        <authorList>
            <person name="Reyes-Chin-Wo S."/>
            <person name="Wang Z."/>
            <person name="Yang X."/>
            <person name="Kozik A."/>
            <person name="Arikit S."/>
            <person name="Song C."/>
            <person name="Xia L."/>
            <person name="Froenicke L."/>
            <person name="Lavelle D.O."/>
            <person name="Truco M.J."/>
            <person name="Xia R."/>
            <person name="Zhu S."/>
            <person name="Xu C."/>
            <person name="Xu H."/>
            <person name="Xu X."/>
            <person name="Cox K."/>
            <person name="Korf I."/>
            <person name="Meyers B.C."/>
            <person name="Michelmore R.W."/>
        </authorList>
    </citation>
    <scope>NUCLEOTIDE SEQUENCE [LARGE SCALE GENOMIC DNA]</scope>
    <source>
        <strain evidence="4">cv. Salinas</strain>
        <tissue evidence="3">Seedlings</tissue>
    </source>
</reference>
<dbReference type="Gene3D" id="3.30.420.10">
    <property type="entry name" value="Ribonuclease H-like superfamily/Ribonuclease H"/>
    <property type="match status" value="1"/>
</dbReference>
<keyword evidence="4" id="KW-1185">Reference proteome</keyword>
<dbReference type="GO" id="GO:0015074">
    <property type="term" value="P:DNA integration"/>
    <property type="evidence" value="ECO:0007669"/>
    <property type="project" value="InterPro"/>
</dbReference>
<dbReference type="InterPro" id="IPR039537">
    <property type="entry name" value="Retrotran_Ty1/copia-like"/>
</dbReference>
<organism evidence="3 4">
    <name type="scientific">Lactuca sativa</name>
    <name type="common">Garden lettuce</name>
    <dbReference type="NCBI Taxonomy" id="4236"/>
    <lineage>
        <taxon>Eukaryota</taxon>
        <taxon>Viridiplantae</taxon>
        <taxon>Streptophyta</taxon>
        <taxon>Embryophyta</taxon>
        <taxon>Tracheophyta</taxon>
        <taxon>Spermatophyta</taxon>
        <taxon>Magnoliopsida</taxon>
        <taxon>eudicotyledons</taxon>
        <taxon>Gunneridae</taxon>
        <taxon>Pentapetalae</taxon>
        <taxon>asterids</taxon>
        <taxon>campanulids</taxon>
        <taxon>Asterales</taxon>
        <taxon>Asteraceae</taxon>
        <taxon>Cichorioideae</taxon>
        <taxon>Cichorieae</taxon>
        <taxon>Lactucinae</taxon>
        <taxon>Lactuca</taxon>
    </lineage>
</organism>
<dbReference type="Pfam" id="PF00665">
    <property type="entry name" value="rve"/>
    <property type="match status" value="1"/>
</dbReference>
<dbReference type="PANTHER" id="PTHR42648">
    <property type="entry name" value="TRANSPOSASE, PUTATIVE-RELATED"/>
    <property type="match status" value="1"/>
</dbReference>
<evidence type="ECO:0000313" key="4">
    <source>
        <dbReference type="Proteomes" id="UP000235145"/>
    </source>
</evidence>
<dbReference type="InterPro" id="IPR036397">
    <property type="entry name" value="RNaseH_sf"/>
</dbReference>